<dbReference type="AlphaFoldDB" id="N6Z3W9"/>
<dbReference type="PROSITE" id="PS51786">
    <property type="entry name" value="LON_PROTEOLYTIC"/>
    <property type="match status" value="1"/>
</dbReference>
<dbReference type="GO" id="GO:0030163">
    <property type="term" value="P:protein catabolic process"/>
    <property type="evidence" value="ECO:0007669"/>
    <property type="project" value="InterPro"/>
</dbReference>
<sequence>MAEPVALPASALRTYCNPACFTFDTTESLDDPSGGHAGDLGQARAVEAIRFGLAMGHSGYHVFVLGEPGSGKHATTFRLLRERAAAEPVPPDLCYLHNFDEALKPKLLALPAGRGATLRGHMQTFIRELGPALGAALDSEAHTERVEALQSAHKAREDGALRELGEACAAESISLLQTPEGFVFAPTREGEVMSPEAFEALPEDERKAIEARVTAWSEKLEDLLNDFPGWRKAVRESIERAETEVLGPAVSHLLREVREAHADLPEVLAFLDAVDKDVLDSAIRGTMLDEEDEDIAEPEEASRYQRYQVKLLVDHSASQGAPVVFENNPGYGNLIGRIEHVVQQGNQVTHFNLIRAGALHRANGGYLVVDAERLLTQPYAWEGLKRCLRAGEIRIEPPAEAQGWSGALTLEPEAVPSALKVVLIGDRDIYYLLMDNDPEFADLFKVAADFDDDLPRTPPNECEYARLMALLVRSAKLLPIDRSGVARLVEEGARLAEDAGRLSLNTRALSDLMREADHQARLNGLAATGRAEVEAALEARARRCNRYPSRVRESILEGTTLISTDGERAGQINGLVVVELAGERFGHPVRITATVRMGEGDVVDIERETELGGAIHSKGVLILSAFLAARYARHQPMSLSASLVFEQSYAPVEGDSASLAELCALLSALTQIPIQQRFAITGSVNQFGEVQVIGGVNEKIEGFYDLCTARGLDGRHGVVIPAASVRHLMLREDVVKAAADGRFHIYAVKTVDEAMTVLTGVAAGEPDAKGVIPKGTLNHKVAAVLAEMTAARHAHADADGAVGSRQHRRRHSV</sequence>
<dbReference type="Pfam" id="PF20436">
    <property type="entry name" value="LonB_AAA-LID"/>
    <property type="match status" value="1"/>
</dbReference>
<feature type="active site" evidence="2">
    <location>
        <position position="656"/>
    </location>
</feature>
<dbReference type="Gene3D" id="3.40.50.300">
    <property type="entry name" value="P-loop containing nucleotide triphosphate hydrolases"/>
    <property type="match status" value="2"/>
</dbReference>
<dbReference type="SUPFAM" id="SSF54211">
    <property type="entry name" value="Ribosomal protein S5 domain 2-like"/>
    <property type="match status" value="1"/>
</dbReference>
<dbReference type="PANTHER" id="PTHR10046">
    <property type="entry name" value="ATP DEPENDENT LON PROTEASE FAMILY MEMBER"/>
    <property type="match status" value="1"/>
</dbReference>
<comment type="caution">
    <text evidence="4">The sequence shown here is derived from an EMBL/GenBank/DDBJ whole genome shotgun (WGS) entry which is preliminary data.</text>
</comment>
<dbReference type="PRINTS" id="PR00830">
    <property type="entry name" value="ENDOLAPTASE"/>
</dbReference>
<feature type="active site" evidence="2">
    <location>
        <position position="699"/>
    </location>
</feature>
<dbReference type="GO" id="GO:0004176">
    <property type="term" value="F:ATP-dependent peptidase activity"/>
    <property type="evidence" value="ECO:0007669"/>
    <property type="project" value="UniProtKB-UniRule"/>
</dbReference>
<dbReference type="InterPro" id="IPR014721">
    <property type="entry name" value="Ribsml_uS5_D2-typ_fold_subgr"/>
</dbReference>
<dbReference type="eggNOG" id="COG1067">
    <property type="taxonomic scope" value="Bacteria"/>
</dbReference>
<organism evidence="4 5">
    <name type="scientific">Thauera linaloolentis (strain DSM 12138 / JCM 21573 / CCUG 41526 / CIP 105981 / IAM 15112 / NBRC 102519 / 47Lol)</name>
    <dbReference type="NCBI Taxonomy" id="1123367"/>
    <lineage>
        <taxon>Bacteria</taxon>
        <taxon>Pseudomonadati</taxon>
        <taxon>Pseudomonadota</taxon>
        <taxon>Betaproteobacteria</taxon>
        <taxon>Rhodocyclales</taxon>
        <taxon>Zoogloeaceae</taxon>
        <taxon>Thauera</taxon>
    </lineage>
</organism>
<dbReference type="SUPFAM" id="SSF52540">
    <property type="entry name" value="P-loop containing nucleoside triphosphate hydrolases"/>
    <property type="match status" value="1"/>
</dbReference>
<evidence type="ECO:0000313" key="4">
    <source>
        <dbReference type="EMBL" id="ENO86819.1"/>
    </source>
</evidence>
<keyword evidence="2" id="KW-0720">Serine protease</keyword>
<dbReference type="InterPro" id="IPR020568">
    <property type="entry name" value="Ribosomal_Su5_D2-typ_SF"/>
</dbReference>
<protein>
    <recommendedName>
        <fullName evidence="2">endopeptidase La</fullName>
        <ecNumber evidence="2">3.4.21.53</ecNumber>
    </recommendedName>
</protein>
<dbReference type="Pfam" id="PF20437">
    <property type="entry name" value="LonC_helical"/>
    <property type="match status" value="1"/>
</dbReference>
<dbReference type="EC" id="3.4.21.53" evidence="2"/>
<accession>N6Z3W9</accession>
<dbReference type="OrthoDB" id="9758568at2"/>
<dbReference type="STRING" id="1123367.GCA_000621305_00825"/>
<dbReference type="Pfam" id="PF05362">
    <property type="entry name" value="Lon_C"/>
    <property type="match status" value="1"/>
</dbReference>
<dbReference type="InterPro" id="IPR041699">
    <property type="entry name" value="AAA_32"/>
</dbReference>
<evidence type="ECO:0000313" key="5">
    <source>
        <dbReference type="Proteomes" id="UP000013232"/>
    </source>
</evidence>
<comment type="catalytic activity">
    <reaction evidence="2">
        <text>Hydrolysis of proteins in presence of ATP.</text>
        <dbReference type="EC" id="3.4.21.53"/>
    </reaction>
</comment>
<dbReference type="InterPro" id="IPR046844">
    <property type="entry name" value="Lon-like_helical"/>
</dbReference>
<name>N6Z3W9_THAL4</name>
<dbReference type="InterPro" id="IPR027065">
    <property type="entry name" value="Lon_Prtase"/>
</dbReference>
<reference evidence="4 5" key="1">
    <citation type="submission" date="2012-09" db="EMBL/GenBank/DDBJ databases">
        <title>Draft Genome Sequences of 6 Strains from Genus Thauera.</title>
        <authorList>
            <person name="Liu B."/>
            <person name="Shapleigh J.P."/>
            <person name="Frostegard A.H."/>
        </authorList>
    </citation>
    <scope>NUCLEOTIDE SEQUENCE [LARGE SCALE GENOMIC DNA]</scope>
    <source>
        <strain evidence="5">47Lol / DSM 12138</strain>
    </source>
</reference>
<keyword evidence="5" id="KW-1185">Reference proteome</keyword>
<keyword evidence="1 2" id="KW-0645">Protease</keyword>
<dbReference type="Proteomes" id="UP000013232">
    <property type="component" value="Unassembled WGS sequence"/>
</dbReference>
<comment type="similarity">
    <text evidence="2">Belongs to the peptidase S16 family.</text>
</comment>
<dbReference type="GO" id="GO:0004252">
    <property type="term" value="F:serine-type endopeptidase activity"/>
    <property type="evidence" value="ECO:0007669"/>
    <property type="project" value="UniProtKB-UniRule"/>
</dbReference>
<dbReference type="EMBL" id="AMXE01000048">
    <property type="protein sequence ID" value="ENO86819.1"/>
    <property type="molecule type" value="Genomic_DNA"/>
</dbReference>
<dbReference type="RefSeq" id="WP_004339668.1">
    <property type="nucleotide sequence ID" value="NZ_AMXE01000048.1"/>
</dbReference>
<keyword evidence="2" id="KW-0378">Hydrolase</keyword>
<dbReference type="Gene3D" id="1.10.8.60">
    <property type="match status" value="1"/>
</dbReference>
<evidence type="ECO:0000259" key="3">
    <source>
        <dbReference type="PROSITE" id="PS51786"/>
    </source>
</evidence>
<dbReference type="InterPro" id="IPR027417">
    <property type="entry name" value="P-loop_NTPase"/>
</dbReference>
<dbReference type="GO" id="GO:0006508">
    <property type="term" value="P:proteolysis"/>
    <property type="evidence" value="ECO:0007669"/>
    <property type="project" value="UniProtKB-KW"/>
</dbReference>
<evidence type="ECO:0000256" key="1">
    <source>
        <dbReference type="ARBA" id="ARBA00022670"/>
    </source>
</evidence>
<feature type="domain" description="Lon proteolytic" evidence="3">
    <location>
        <begin position="566"/>
        <end position="761"/>
    </location>
</feature>
<dbReference type="Pfam" id="PF13654">
    <property type="entry name" value="AAA_32"/>
    <property type="match status" value="1"/>
</dbReference>
<dbReference type="InterPro" id="IPR046843">
    <property type="entry name" value="LonB_AAA-LID"/>
</dbReference>
<dbReference type="GO" id="GO:0005524">
    <property type="term" value="F:ATP binding"/>
    <property type="evidence" value="ECO:0007669"/>
    <property type="project" value="InterPro"/>
</dbReference>
<evidence type="ECO:0000256" key="2">
    <source>
        <dbReference type="PROSITE-ProRule" id="PRU01122"/>
    </source>
</evidence>
<dbReference type="Gene3D" id="3.30.230.10">
    <property type="match status" value="1"/>
</dbReference>
<gene>
    <name evidence="4" type="ORF">C666_12445</name>
</gene>
<proteinExistence type="inferred from homology"/>
<dbReference type="InterPro" id="IPR008269">
    <property type="entry name" value="Lon_proteolytic"/>
</dbReference>